<keyword evidence="1" id="KW-0732">Signal</keyword>
<organism evidence="3 4">
    <name type="scientific">Dyadobacter sandarakinus</name>
    <dbReference type="NCBI Taxonomy" id="2747268"/>
    <lineage>
        <taxon>Bacteria</taxon>
        <taxon>Pseudomonadati</taxon>
        <taxon>Bacteroidota</taxon>
        <taxon>Cytophagia</taxon>
        <taxon>Cytophagales</taxon>
        <taxon>Spirosomataceae</taxon>
        <taxon>Dyadobacter</taxon>
    </lineage>
</organism>
<dbReference type="InterPro" id="IPR027372">
    <property type="entry name" value="Phytase-like_dom"/>
</dbReference>
<feature type="domain" description="Phytase-like" evidence="2">
    <location>
        <begin position="40"/>
        <end position="306"/>
    </location>
</feature>
<reference evidence="3 4" key="1">
    <citation type="submission" date="2020-06" db="EMBL/GenBank/DDBJ databases">
        <title>Dyadobacter sandarakinus sp. nov., isolated from the soil of the Arctic Yellow River Station.</title>
        <authorList>
            <person name="Zhang Y."/>
            <person name="Peng F."/>
        </authorList>
    </citation>
    <scope>NUCLEOTIDE SEQUENCE [LARGE SCALE GENOMIC DNA]</scope>
    <source>
        <strain evidence="3 4">Q3-56</strain>
    </source>
</reference>
<dbReference type="EMBL" id="CP056775">
    <property type="protein sequence ID" value="QRR00914.1"/>
    <property type="molecule type" value="Genomic_DNA"/>
</dbReference>
<protein>
    <submittedName>
        <fullName evidence="3">Esterase-like activity of phytase family protein</fullName>
    </submittedName>
</protein>
<gene>
    <name evidence="3" type="ORF">HWI92_08365</name>
</gene>
<keyword evidence="4" id="KW-1185">Reference proteome</keyword>
<feature type="signal peptide" evidence="1">
    <location>
        <begin position="1"/>
        <end position="17"/>
    </location>
</feature>
<dbReference type="Proteomes" id="UP000612680">
    <property type="component" value="Chromosome"/>
</dbReference>
<accession>A0ABX7I4X9</accession>
<evidence type="ECO:0000256" key="1">
    <source>
        <dbReference type="SAM" id="SignalP"/>
    </source>
</evidence>
<proteinExistence type="predicted"/>
<feature type="chain" id="PRO_5047388089" evidence="1">
    <location>
        <begin position="18"/>
        <end position="323"/>
    </location>
</feature>
<evidence type="ECO:0000313" key="3">
    <source>
        <dbReference type="EMBL" id="QRR00914.1"/>
    </source>
</evidence>
<name>A0ABX7I4X9_9BACT</name>
<evidence type="ECO:0000259" key="2">
    <source>
        <dbReference type="Pfam" id="PF13449"/>
    </source>
</evidence>
<dbReference type="RefSeq" id="WP_204662659.1">
    <property type="nucleotide sequence ID" value="NZ_CP056775.1"/>
</dbReference>
<dbReference type="Pfam" id="PF13449">
    <property type="entry name" value="Phytase-like"/>
    <property type="match status" value="1"/>
</dbReference>
<sequence length="323" mass="36133">MKVARLIILLLFPICFADCQSLRFSFADSALLPLKPTGELHGISAIEYVAANQQWHLASDRGAYFIFDSITGIRDFKVRLPLAKKRHTGLWYEALRYDPVSGNFLYAVENEYKPGEETNDTTTYVAYYEPFPPLQVNPVYLIPPLPLPADNKGIESLAVTDSGNVWVAPEAGWAGETEVGQDTIHFRKFIRNSSGYSAPQLFSYVIDRSGCPNSDKEKRGGISEIVAAGENKLLVLERCFDNGPGGTNRIKAKLWEVNAAQQHLKKEPKPAFDFKNLPFAPDNLEGMCWWPTAGGKRKLLLITDDNPGLDNKQRTQLILLQEN</sequence>
<evidence type="ECO:0000313" key="4">
    <source>
        <dbReference type="Proteomes" id="UP000612680"/>
    </source>
</evidence>